<accession>A0A1C3HH52</accession>
<organism evidence="1">
    <name type="scientific">Serratia marcescens</name>
    <dbReference type="NCBI Taxonomy" id="615"/>
    <lineage>
        <taxon>Bacteria</taxon>
        <taxon>Pseudomonadati</taxon>
        <taxon>Pseudomonadota</taxon>
        <taxon>Gammaproteobacteria</taxon>
        <taxon>Enterobacterales</taxon>
        <taxon>Yersiniaceae</taxon>
        <taxon>Serratia</taxon>
    </lineage>
</organism>
<name>A0A1C3HH52_SERMA</name>
<proteinExistence type="predicted"/>
<dbReference type="NCBIfam" id="NF033650">
    <property type="entry name" value="ANR_neg_reg"/>
    <property type="match status" value="1"/>
</dbReference>
<dbReference type="InterPro" id="IPR047666">
    <property type="entry name" value="ANR_neg_reg"/>
</dbReference>
<sequence length="100" mass="11175">MKKTPYSAAAEQARRYEQAKQFDLAAISWKRAASVARLRVNQEWAAVRADVCEKILSLAARMEHLQESASERAKEAAKTKAKKKMADALEAHIKTTSEEA</sequence>
<evidence type="ECO:0008006" key="2">
    <source>
        <dbReference type="Google" id="ProtNLM"/>
    </source>
</evidence>
<dbReference type="EMBL" id="LT575490">
    <property type="protein sequence ID" value="SAY44369.1"/>
    <property type="molecule type" value="Genomic_DNA"/>
</dbReference>
<evidence type="ECO:0000313" key="1">
    <source>
        <dbReference type="EMBL" id="SAY44369.1"/>
    </source>
</evidence>
<protein>
    <recommendedName>
        <fullName evidence="2">ANR family transcriptional regulator</fullName>
    </recommendedName>
</protein>
<reference evidence="1" key="1">
    <citation type="submission" date="2016-05" db="EMBL/GenBank/DDBJ databases">
        <authorList>
            <person name="Cock P.J.A."/>
            <person name="Cock P.J.A."/>
        </authorList>
    </citation>
    <scope>NUCLEOTIDE SEQUENCE</scope>
    <source>
        <strain evidence="1">PWN146_assembly</strain>
    </source>
</reference>
<gene>
    <name evidence="1" type="ORF">PWN146_03079</name>
</gene>
<dbReference type="AlphaFoldDB" id="A0A1C3HH52"/>